<keyword evidence="1" id="KW-0067">ATP-binding</keyword>
<dbReference type="Gene3D" id="3.40.50.300">
    <property type="entry name" value="P-loop containing nucleotide triphosphate hydrolases"/>
    <property type="match status" value="1"/>
</dbReference>
<dbReference type="KEGG" id="rsz:108807597"/>
<keyword evidence="1" id="KW-0234">DNA repair</keyword>
<protein>
    <recommendedName>
        <fullName evidence="1">ATP-dependent DNA helicase</fullName>
        <ecNumber evidence="1">5.6.2.3</ecNumber>
    </recommendedName>
</protein>
<dbReference type="SUPFAM" id="SSF52540">
    <property type="entry name" value="P-loop containing nucleoside triphosphate hydrolases"/>
    <property type="match status" value="2"/>
</dbReference>
<dbReference type="EC" id="5.6.2.3" evidence="1"/>
<dbReference type="InterPro" id="IPR027417">
    <property type="entry name" value="P-loop_NTPase"/>
</dbReference>
<dbReference type="FunFam" id="3.40.50.300:FF:002884">
    <property type="entry name" value="ATP-dependent DNA helicase"/>
    <property type="match status" value="1"/>
</dbReference>
<reference evidence="7" key="2">
    <citation type="submission" date="2025-08" db="UniProtKB">
        <authorList>
            <consortium name="RefSeq"/>
        </authorList>
    </citation>
    <scope>IDENTIFICATION</scope>
    <source>
        <tissue evidence="7">Leaf</tissue>
    </source>
</reference>
<dbReference type="SUPFAM" id="SSF50249">
    <property type="entry name" value="Nucleic acid-binding proteins"/>
    <property type="match status" value="3"/>
</dbReference>
<keyword evidence="1" id="KW-0378">Hydrolase</keyword>
<dbReference type="RefSeq" id="XP_018435368.2">
    <property type="nucleotide sequence ID" value="XM_018579866.2"/>
</dbReference>
<dbReference type="PANTHER" id="PTHR10492:SF101">
    <property type="entry name" value="ATP-DEPENDENT DNA HELICASE"/>
    <property type="match status" value="1"/>
</dbReference>
<accession>A0A6J0JIA8</accession>
<keyword evidence="1" id="KW-0227">DNA damage</keyword>
<sequence>MSYKKKIVYLDDIRPWKTTWMIEAKIIHTWKPSKSGFGETLSIVLADKKGIKVLATCKKDYLRTLGAQCIVGEWIIIDNFQVSEPGKHYRATNNKFKISFINQTVIKPSDFQNDDDMFLSLAEFDSVLSGQLDADILIDILGQAIDVGHLQVLQSNGKELKKIEFTLRNISDERIQCCFVGKFAEEMQTHRNEAQFGVVVCLIRFAKIGSFRGNLQISNAYDSSRLVFNPIIQEAEELKEVYKLNHDSMSIVETNEERNMIVPESNLETQKKVDPWINYDDKTISELLSSTEVEKCKVVATIFAIDTAYSWFKLHIKAKDDTAETRFLLFDWIATPVIGVSAEKLLNGSLDEIEDPELLPECIKEIVGKTFKFGVKVEKGLELFKVLKVWSVYNNLMVDSKSETMSGKGTTTITESEGSLLTYSEESSSKINTPSKRSQDEIVDIPDTTSTSKIRPLKNVIEGQYNQEYDISSDESDEYSGLSTYADHIFNDGKSNRFDFQAVVTRINAQKAKKAEMKLSSCSKSKLKVIAYIDEGDPAFTCQYFKAKLWYGERLDKKTRTKNPVFSICCGQGQVKLPILKESPLVIKQLLYGKDEKSRYYQKNLRALNMLFSFTSLGGKVDRSIPNGVGPTTFTIQGENYHLMGSMKPDAGDSAKFSQLYIVDIETEVDDRDSVMSKYKTEPDKAKKHALRKKIIKDIIKVLDNVNPYVKKFRQARERLSMESNEKFHMRIVSSREKDGRTYDTPTASEVAALIPGDFNLEMDRRDIVLQEKQTGWLKRISEIHPSYLALQYPLIFSYGEDGFRLGIKKRDSPATDKLKRKDISMRQWFAYRLFERDGECQTLLHSRRLFQQFLVDAFTTIETNRICFLRQNQKCLRSDSYDSIKQAQNEGKVDMNDQGARFILPSSFTGSPRYMKNNYLDAMAICKHFGFPDLFITFTCNPKWPEITRYLTRKELNAEDRPEIVSRVFKMKLDSLMIDLTDNEILGKTVASMYTVEFQKRGLPHAHILLFMHPSSKLSTTDLIDKTISAEIPDKKEDPELYEVVKDMMIHGPCGVVNMKSPCMENGKCSKLFPKAFATRTTVNKEGFPVYRRRDNNHFVEKKGFRCDNRYVIPYNRTLSLMYRAHINVEWCNQSGSIKYLFKYINKGQDRITVAVEGPKEGVSLEDSDVNKTVPQDKKNEIKKFFDGRYVSPCESSWRTLKFPIHYRSVPVEKIQFHLPGKQIIIFKDDDTYEEVTSRVMIQNTYLMAWFELNKVSSVARALTLAEIPTRFIWNKKERKLQKRKRGFSIGRINYAPKKIEEAYYLRVLLNIVRGPTCFEDIRTYNNVLYSSFKECCFARGLLEDDQEYIDDIIRSSYSSTASCLRHSFAVMLMSMTLSMPEKVWARLCLTDAEKKEGALLEIEKILKSNGSSLSNWDKMPKPFQNVDDCQNVLILDELSYNREELRVQHDKDFLKMTDEQRKIYQEIMDAVTAKTGGIFFVYGFGGTGKTFLWRLLSAAIRSRGEIVLNVASSGIASLLLEGGRTAHSRFGIPINPDEYSLCNLPPGTDSANLVKEASLIIWDEAPMMSKHCFESLDRSLVDIMRTKEKKPFGGKVVVLGGDFRQVLPVINGGSRAEIVMNSLNYSHLWKHCKVLKLTKNMRLLSTDMTAEELKELEAFSQWILDVGDGVAGEPNYGDALITIPDEFLIMDADDPIESISKEIYGDATALQHQKDPIFFQERAILCPTNEDVNNINQHMLDKLGGEERIYLSSDSIDPSDTRSVNDQALTPDFLNSIKASGLPNHTLRLKVGCPVMLLRNIDHVGGLMNGTRLQIIDMSDFCVKARIITGKKVGEVVLIPRLSITPSDKKLPFKMRRRQLPISVAFAITINKSQGQSLSHVGIFLPRPVFSHGQLYVAISRVTSKKGLKILIVDENGKPQKQTQNVVFKEIFENL</sequence>
<feature type="domain" description="DNA helicase Pif1-like DEAD-box helicase" evidence="3">
    <location>
        <begin position="1458"/>
        <end position="1674"/>
    </location>
</feature>
<comment type="cofactor">
    <cofactor evidence="1">
        <name>Mg(2+)</name>
        <dbReference type="ChEBI" id="CHEBI:18420"/>
    </cofactor>
</comment>
<dbReference type="Pfam" id="PF02721">
    <property type="entry name" value="DUF223"/>
    <property type="match status" value="1"/>
</dbReference>
<dbReference type="InterPro" id="IPR012340">
    <property type="entry name" value="NA-bd_OB-fold"/>
</dbReference>
<proteinExistence type="inferred from homology"/>
<comment type="similarity">
    <text evidence="1">Belongs to the helicase family.</text>
</comment>
<name>A0A6J0JIA8_RAPSA</name>
<organism evidence="6 7">
    <name type="scientific">Raphanus sativus</name>
    <name type="common">Radish</name>
    <name type="synonym">Raphanus raphanistrum var. sativus</name>
    <dbReference type="NCBI Taxonomy" id="3726"/>
    <lineage>
        <taxon>Eukaryota</taxon>
        <taxon>Viridiplantae</taxon>
        <taxon>Streptophyta</taxon>
        <taxon>Embryophyta</taxon>
        <taxon>Tracheophyta</taxon>
        <taxon>Spermatophyta</taxon>
        <taxon>Magnoliopsida</taxon>
        <taxon>eudicotyledons</taxon>
        <taxon>Gunneridae</taxon>
        <taxon>Pentapetalae</taxon>
        <taxon>rosids</taxon>
        <taxon>malvids</taxon>
        <taxon>Brassicales</taxon>
        <taxon>Brassicaceae</taxon>
        <taxon>Brassiceae</taxon>
        <taxon>Raphanus</taxon>
    </lineage>
</organism>
<dbReference type="GO" id="GO:0043139">
    <property type="term" value="F:5'-3' DNA helicase activity"/>
    <property type="evidence" value="ECO:0007669"/>
    <property type="project" value="UniProtKB-EC"/>
</dbReference>
<dbReference type="Proteomes" id="UP000504610">
    <property type="component" value="Chromosome 6"/>
</dbReference>
<keyword evidence="6" id="KW-1185">Reference proteome</keyword>
<reference evidence="6" key="1">
    <citation type="journal article" date="2019" name="Database">
        <title>The radish genome database (RadishGD): an integrated information resource for radish genomics.</title>
        <authorList>
            <person name="Yu H.J."/>
            <person name="Baek S."/>
            <person name="Lee Y.J."/>
            <person name="Cho A."/>
            <person name="Mun J.H."/>
        </authorList>
    </citation>
    <scope>NUCLEOTIDE SEQUENCE [LARGE SCALE GENOMIC DNA]</scope>
    <source>
        <strain evidence="6">cv. WK10039</strain>
    </source>
</reference>
<evidence type="ECO:0000259" key="5">
    <source>
        <dbReference type="Pfam" id="PF21530"/>
    </source>
</evidence>
<dbReference type="GeneID" id="108807597"/>
<dbReference type="InterPro" id="IPR025476">
    <property type="entry name" value="Helitron_helicase-like"/>
</dbReference>
<dbReference type="GO" id="GO:0016787">
    <property type="term" value="F:hydrolase activity"/>
    <property type="evidence" value="ECO:0007669"/>
    <property type="project" value="UniProtKB-KW"/>
</dbReference>
<feature type="domain" description="Replication protein A 70 kDa DNA-binding subunit B/D first OB fold" evidence="2">
    <location>
        <begin position="9"/>
        <end position="108"/>
    </location>
</feature>
<gene>
    <name evidence="7" type="primary">LOC108807597</name>
</gene>
<dbReference type="OrthoDB" id="1735618at2759"/>
<feature type="domain" description="DNA helicase Pif1-like 2B" evidence="5">
    <location>
        <begin position="1774"/>
        <end position="1819"/>
    </location>
</feature>
<dbReference type="InterPro" id="IPR003871">
    <property type="entry name" value="RFA1B/D_OB_1st"/>
</dbReference>
<dbReference type="GO" id="GO:0006281">
    <property type="term" value="P:DNA repair"/>
    <property type="evidence" value="ECO:0007669"/>
    <property type="project" value="UniProtKB-KW"/>
</dbReference>
<evidence type="ECO:0000259" key="2">
    <source>
        <dbReference type="Pfam" id="PF02721"/>
    </source>
</evidence>
<evidence type="ECO:0000259" key="4">
    <source>
        <dbReference type="Pfam" id="PF14214"/>
    </source>
</evidence>
<dbReference type="GO" id="GO:0006310">
    <property type="term" value="P:DNA recombination"/>
    <property type="evidence" value="ECO:0007669"/>
    <property type="project" value="UniProtKB-KW"/>
</dbReference>
<dbReference type="PANTHER" id="PTHR10492">
    <property type="match status" value="1"/>
</dbReference>
<dbReference type="Pfam" id="PF21530">
    <property type="entry name" value="Pif1_2B_dom"/>
    <property type="match status" value="1"/>
</dbReference>
<dbReference type="GO" id="GO:0000723">
    <property type="term" value="P:telomere maintenance"/>
    <property type="evidence" value="ECO:0007669"/>
    <property type="project" value="InterPro"/>
</dbReference>
<evidence type="ECO:0000256" key="1">
    <source>
        <dbReference type="RuleBase" id="RU363044"/>
    </source>
</evidence>
<feature type="domain" description="Helitron helicase-like" evidence="4">
    <location>
        <begin position="829"/>
        <end position="1011"/>
    </location>
</feature>
<dbReference type="Pfam" id="PF05970">
    <property type="entry name" value="PIF1"/>
    <property type="match status" value="1"/>
</dbReference>
<dbReference type="InterPro" id="IPR010285">
    <property type="entry name" value="DNA_helicase_pif1-like_DEAD"/>
</dbReference>
<evidence type="ECO:0000259" key="3">
    <source>
        <dbReference type="Pfam" id="PF05970"/>
    </source>
</evidence>
<dbReference type="Gene3D" id="2.40.50.140">
    <property type="entry name" value="Nucleic acid-binding proteins"/>
    <property type="match status" value="3"/>
</dbReference>
<keyword evidence="1" id="KW-0347">Helicase</keyword>
<evidence type="ECO:0000313" key="7">
    <source>
        <dbReference type="RefSeq" id="XP_018435368.2"/>
    </source>
</evidence>
<evidence type="ECO:0000313" key="6">
    <source>
        <dbReference type="Proteomes" id="UP000504610"/>
    </source>
</evidence>
<dbReference type="CDD" id="cd04481">
    <property type="entry name" value="RPA1_DBD_B_like"/>
    <property type="match status" value="1"/>
</dbReference>
<dbReference type="GO" id="GO:0005524">
    <property type="term" value="F:ATP binding"/>
    <property type="evidence" value="ECO:0007669"/>
    <property type="project" value="UniProtKB-KW"/>
</dbReference>
<keyword evidence="1" id="KW-0233">DNA recombination</keyword>
<keyword evidence="1" id="KW-0547">Nucleotide-binding</keyword>
<dbReference type="CDD" id="cd04480">
    <property type="entry name" value="RPA1_DBD_A_like"/>
    <property type="match status" value="1"/>
</dbReference>
<dbReference type="CDD" id="cd18809">
    <property type="entry name" value="SF1_C_RecD"/>
    <property type="match status" value="1"/>
</dbReference>
<dbReference type="InterPro" id="IPR049163">
    <property type="entry name" value="Pif1-like_2B_dom"/>
</dbReference>
<dbReference type="Pfam" id="PF14214">
    <property type="entry name" value="Helitron_like_N"/>
    <property type="match status" value="1"/>
</dbReference>
<dbReference type="AlphaFoldDB" id="A0A6J0JIA8"/>
<comment type="catalytic activity">
    <reaction evidence="1">
        <text>ATP + H2O = ADP + phosphate + H(+)</text>
        <dbReference type="Rhea" id="RHEA:13065"/>
        <dbReference type="ChEBI" id="CHEBI:15377"/>
        <dbReference type="ChEBI" id="CHEBI:15378"/>
        <dbReference type="ChEBI" id="CHEBI:30616"/>
        <dbReference type="ChEBI" id="CHEBI:43474"/>
        <dbReference type="ChEBI" id="CHEBI:456216"/>
        <dbReference type="EC" id="5.6.2.3"/>
    </reaction>
</comment>